<dbReference type="GO" id="GO:0000036">
    <property type="term" value="F:acyl carrier activity"/>
    <property type="evidence" value="ECO:0007669"/>
    <property type="project" value="InterPro"/>
</dbReference>
<dbReference type="RefSeq" id="XP_039127225.1">
    <property type="nucleotide sequence ID" value="XM_039271291.1"/>
</dbReference>
<gene>
    <name evidence="16" type="primary">LOC120263405</name>
</gene>
<proteinExistence type="inferred from homology"/>
<comment type="similarity">
    <text evidence="3">Belongs to the acyl carrier protein (ACP) family.</text>
</comment>
<dbReference type="InterPro" id="IPR044813">
    <property type="entry name" value="ACP_chloroplastic"/>
</dbReference>
<dbReference type="InterPro" id="IPR006162">
    <property type="entry name" value="Ppantetheine_attach_site"/>
</dbReference>
<dbReference type="InterPro" id="IPR009081">
    <property type="entry name" value="PP-bd_ACP"/>
</dbReference>
<dbReference type="HAMAP" id="MF_01217">
    <property type="entry name" value="Acyl_carrier"/>
    <property type="match status" value="1"/>
</dbReference>
<evidence type="ECO:0000256" key="12">
    <source>
        <dbReference type="ARBA" id="ARBA00023160"/>
    </source>
</evidence>
<evidence type="ECO:0000259" key="14">
    <source>
        <dbReference type="PROSITE" id="PS50075"/>
    </source>
</evidence>
<evidence type="ECO:0000256" key="4">
    <source>
        <dbReference type="ARBA" id="ARBA00022450"/>
    </source>
</evidence>
<comment type="function">
    <text evidence="1 13">Carrier of the growing fatty acid chain in fatty acid biosynthesis.</text>
</comment>
<protein>
    <recommendedName>
        <fullName evidence="13">Acyl carrier protein</fullName>
    </recommendedName>
</protein>
<keyword evidence="10" id="KW-0809">Transit peptide</keyword>
<keyword evidence="12 13" id="KW-0275">Fatty acid biosynthesis</keyword>
<evidence type="ECO:0000256" key="10">
    <source>
        <dbReference type="ARBA" id="ARBA00022946"/>
    </source>
</evidence>
<evidence type="ECO:0000256" key="1">
    <source>
        <dbReference type="ARBA" id="ARBA00003180"/>
    </source>
</evidence>
<evidence type="ECO:0000256" key="6">
    <source>
        <dbReference type="ARBA" id="ARBA00022528"/>
    </source>
</evidence>
<sequence length="138" mass="14469">MASISAKAISISASPRVSLKGQGANGIFPLKSVSFSGKRRNFAPARLTVSCAAKPETVAKVCDIVRKQLAVVEGTEINGETKFTALGADSLDTVEIVMNLEETFDISVEESSAQAIETVQDAADLIEDLVAAKANVNN</sequence>
<evidence type="ECO:0000256" key="2">
    <source>
        <dbReference type="ARBA" id="ARBA00004229"/>
    </source>
</evidence>
<dbReference type="AlphaFoldDB" id="A0AB40BII9"/>
<keyword evidence="5 13" id="KW-0444">Lipid biosynthesis</keyword>
<evidence type="ECO:0000313" key="16">
    <source>
        <dbReference type="RefSeq" id="XP_039127225.1"/>
    </source>
</evidence>
<keyword evidence="7" id="KW-0597">Phosphoprotein</keyword>
<feature type="domain" description="Carrier" evidence="14">
    <location>
        <begin position="55"/>
        <end position="130"/>
    </location>
</feature>
<dbReference type="PANTHER" id="PTHR46153:SF20">
    <property type="entry name" value="ACYL CARRIER PROTEIN 2, CHLOROPLASTIC-RELATED"/>
    <property type="match status" value="1"/>
</dbReference>
<dbReference type="PROSITE" id="PS50075">
    <property type="entry name" value="CARRIER"/>
    <property type="match status" value="1"/>
</dbReference>
<evidence type="ECO:0000256" key="8">
    <source>
        <dbReference type="ARBA" id="ARBA00022640"/>
    </source>
</evidence>
<organism evidence="15 16">
    <name type="scientific">Dioscorea cayennensis subsp. rotundata</name>
    <name type="common">White Guinea yam</name>
    <name type="synonym">Dioscorea rotundata</name>
    <dbReference type="NCBI Taxonomy" id="55577"/>
    <lineage>
        <taxon>Eukaryota</taxon>
        <taxon>Viridiplantae</taxon>
        <taxon>Streptophyta</taxon>
        <taxon>Embryophyta</taxon>
        <taxon>Tracheophyta</taxon>
        <taxon>Spermatophyta</taxon>
        <taxon>Magnoliopsida</taxon>
        <taxon>Liliopsida</taxon>
        <taxon>Dioscoreales</taxon>
        <taxon>Dioscoreaceae</taxon>
        <taxon>Dioscorea</taxon>
    </lineage>
</organism>
<evidence type="ECO:0000256" key="5">
    <source>
        <dbReference type="ARBA" id="ARBA00022516"/>
    </source>
</evidence>
<keyword evidence="15" id="KW-1185">Reference proteome</keyword>
<accession>A0AB40BII9</accession>
<keyword evidence="9" id="KW-0276">Fatty acid metabolism</keyword>
<reference evidence="16" key="1">
    <citation type="submission" date="2025-08" db="UniProtKB">
        <authorList>
            <consortium name="RefSeq"/>
        </authorList>
    </citation>
    <scope>IDENTIFICATION</scope>
</reference>
<dbReference type="InterPro" id="IPR003231">
    <property type="entry name" value="ACP"/>
</dbReference>
<dbReference type="GO" id="GO:0009507">
    <property type="term" value="C:chloroplast"/>
    <property type="evidence" value="ECO:0007669"/>
    <property type="project" value="UniProtKB-SubCell"/>
</dbReference>
<dbReference type="Gene3D" id="1.10.1200.10">
    <property type="entry name" value="ACP-like"/>
    <property type="match status" value="1"/>
</dbReference>
<keyword evidence="4 13" id="KW-0596">Phosphopantetheine</keyword>
<keyword evidence="11" id="KW-0443">Lipid metabolism</keyword>
<evidence type="ECO:0000313" key="15">
    <source>
        <dbReference type="Proteomes" id="UP001515500"/>
    </source>
</evidence>
<evidence type="ECO:0000256" key="9">
    <source>
        <dbReference type="ARBA" id="ARBA00022832"/>
    </source>
</evidence>
<dbReference type="PROSITE" id="PS00012">
    <property type="entry name" value="PHOSPHOPANTETHEINE"/>
    <property type="match status" value="1"/>
</dbReference>
<dbReference type="PANTHER" id="PTHR46153">
    <property type="entry name" value="ACYL CARRIER PROTEIN"/>
    <property type="match status" value="1"/>
</dbReference>
<evidence type="ECO:0000256" key="7">
    <source>
        <dbReference type="ARBA" id="ARBA00022553"/>
    </source>
</evidence>
<evidence type="ECO:0000256" key="3">
    <source>
        <dbReference type="ARBA" id="ARBA00010930"/>
    </source>
</evidence>
<name>A0AB40BII9_DIOCR</name>
<dbReference type="GeneID" id="120263405"/>
<comment type="subcellular location">
    <subcellularLocation>
        <location evidence="2">Plastid</location>
        <location evidence="2">Chloroplast</location>
    </subcellularLocation>
</comment>
<evidence type="ECO:0000256" key="11">
    <source>
        <dbReference type="ARBA" id="ARBA00023098"/>
    </source>
</evidence>
<keyword evidence="8" id="KW-0934">Plastid</keyword>
<keyword evidence="6" id="KW-0150">Chloroplast</keyword>
<dbReference type="SUPFAM" id="SSF47336">
    <property type="entry name" value="ACP-like"/>
    <property type="match status" value="1"/>
</dbReference>
<dbReference type="InterPro" id="IPR036736">
    <property type="entry name" value="ACP-like_sf"/>
</dbReference>
<dbReference type="Proteomes" id="UP001515500">
    <property type="component" value="Chromosome 6"/>
</dbReference>
<dbReference type="Pfam" id="PF00550">
    <property type="entry name" value="PP-binding"/>
    <property type="match status" value="1"/>
</dbReference>
<evidence type="ECO:0000256" key="13">
    <source>
        <dbReference type="RuleBase" id="RU000722"/>
    </source>
</evidence>